<dbReference type="Gene3D" id="3.30.450.150">
    <property type="entry name" value="Haem-degrading domain"/>
    <property type="match status" value="1"/>
</dbReference>
<dbReference type="AlphaFoldDB" id="A0A927GJG0"/>
<dbReference type="Proteomes" id="UP000612233">
    <property type="component" value="Unassembled WGS sequence"/>
</dbReference>
<dbReference type="PANTHER" id="PTHR34309">
    <property type="entry name" value="SLR1406 PROTEIN"/>
    <property type="match status" value="1"/>
</dbReference>
<dbReference type="PANTHER" id="PTHR34309:SF1">
    <property type="entry name" value="PROTEIN GLCG"/>
    <property type="match status" value="1"/>
</dbReference>
<gene>
    <name evidence="1" type="ORF">IC235_09450</name>
</gene>
<protein>
    <submittedName>
        <fullName evidence="1">Heme-binding protein</fullName>
    </submittedName>
</protein>
<dbReference type="RefSeq" id="WP_191004928.1">
    <property type="nucleotide sequence ID" value="NZ_JACXAD010000008.1"/>
</dbReference>
<evidence type="ECO:0000313" key="1">
    <source>
        <dbReference type="EMBL" id="MBD2768114.1"/>
    </source>
</evidence>
<dbReference type="InterPro" id="IPR005624">
    <property type="entry name" value="PduO/GlcC-like"/>
</dbReference>
<dbReference type="InterPro" id="IPR052517">
    <property type="entry name" value="GlcG_carb_metab_protein"/>
</dbReference>
<dbReference type="InterPro" id="IPR038084">
    <property type="entry name" value="PduO/GlcC-like_sf"/>
</dbReference>
<comment type="caution">
    <text evidence="1">The sequence shown here is derived from an EMBL/GenBank/DDBJ whole genome shotgun (WGS) entry which is preliminary data.</text>
</comment>
<name>A0A927GJG0_9BACT</name>
<accession>A0A927GJG0</accession>
<sequence>MNQDLATQVLTAALHEAARQHVTIAVSIVDTGGHLQAFMRMDNCSFVAVDASRKKAVSACAFGMPTDAIGEAVQRTPFLKEAFQGHPDIFYFGGGLPVFQQGKIIGGLGVSGVEPAQDKTIASKALASVGLMG</sequence>
<reference evidence="1" key="1">
    <citation type="submission" date="2020-09" db="EMBL/GenBank/DDBJ databases">
        <authorList>
            <person name="Kim M.K."/>
        </authorList>
    </citation>
    <scope>NUCLEOTIDE SEQUENCE</scope>
    <source>
        <strain evidence="1">BT664</strain>
    </source>
</reference>
<keyword evidence="2" id="KW-1185">Reference proteome</keyword>
<proteinExistence type="predicted"/>
<evidence type="ECO:0000313" key="2">
    <source>
        <dbReference type="Proteomes" id="UP000612233"/>
    </source>
</evidence>
<dbReference type="SUPFAM" id="SSF143744">
    <property type="entry name" value="GlcG-like"/>
    <property type="match status" value="1"/>
</dbReference>
<dbReference type="EMBL" id="JACXAD010000008">
    <property type="protein sequence ID" value="MBD2768114.1"/>
    <property type="molecule type" value="Genomic_DNA"/>
</dbReference>
<organism evidence="1 2">
    <name type="scientific">Hymenobacter montanus</name>
    <dbReference type="NCBI Taxonomy" id="2771359"/>
    <lineage>
        <taxon>Bacteria</taxon>
        <taxon>Pseudomonadati</taxon>
        <taxon>Bacteroidota</taxon>
        <taxon>Cytophagia</taxon>
        <taxon>Cytophagales</taxon>
        <taxon>Hymenobacteraceae</taxon>
        <taxon>Hymenobacter</taxon>
    </lineage>
</organism>
<dbReference type="Pfam" id="PF03928">
    <property type="entry name" value="HbpS-like"/>
    <property type="match status" value="1"/>
</dbReference>